<reference evidence="8" key="2">
    <citation type="submission" date="2023-01" db="EMBL/GenBank/DDBJ databases">
        <title>Gilvimarinus xylanilyticus HB14 isolated from Caulerpa lentillifera aquaculture base in Hainan, China.</title>
        <authorList>
            <person name="Zhang Y.-J."/>
        </authorList>
    </citation>
    <scope>NUCLEOTIDE SEQUENCE</scope>
    <source>
        <strain evidence="8">HB14</strain>
    </source>
</reference>
<dbReference type="AlphaFoldDB" id="A0A9X2KSR2"/>
<evidence type="ECO:0000256" key="4">
    <source>
        <dbReference type="ARBA" id="ARBA00023172"/>
    </source>
</evidence>
<dbReference type="PANTHER" id="PTHR30563:SF0">
    <property type="entry name" value="DNA RECOMBINATION PROTEIN RMUC"/>
    <property type="match status" value="1"/>
</dbReference>
<evidence type="ECO:0000313" key="9">
    <source>
        <dbReference type="Proteomes" id="UP001139319"/>
    </source>
</evidence>
<feature type="transmembrane region" description="Helical" evidence="7">
    <location>
        <begin position="351"/>
        <end position="369"/>
    </location>
</feature>
<dbReference type="Proteomes" id="UP001139319">
    <property type="component" value="Unassembled WGS sequence"/>
</dbReference>
<evidence type="ECO:0000256" key="2">
    <source>
        <dbReference type="ARBA" id="ARBA00009840"/>
    </source>
</evidence>
<keyword evidence="7" id="KW-0472">Membrane</keyword>
<evidence type="ECO:0000256" key="7">
    <source>
        <dbReference type="SAM" id="Phobius"/>
    </source>
</evidence>
<name>A0A9X2KSR2_9GAMM</name>
<feature type="region of interest" description="Disordered" evidence="6">
    <location>
        <begin position="483"/>
        <end position="502"/>
    </location>
</feature>
<keyword evidence="7" id="KW-0812">Transmembrane</keyword>
<comment type="similarity">
    <text evidence="2">Belongs to the RmuC family.</text>
</comment>
<keyword evidence="7" id="KW-1133">Transmembrane helix</keyword>
<gene>
    <name evidence="8" type="primary">rmuC</name>
    <name evidence="8" type="ORF">M6D89_03655</name>
</gene>
<organism evidence="8 9">
    <name type="scientific">Gilvimarinus xylanilyticus</name>
    <dbReference type="NCBI Taxonomy" id="2944139"/>
    <lineage>
        <taxon>Bacteria</taxon>
        <taxon>Pseudomonadati</taxon>
        <taxon>Pseudomonadota</taxon>
        <taxon>Gammaproteobacteria</taxon>
        <taxon>Cellvibrionales</taxon>
        <taxon>Cellvibrionaceae</taxon>
        <taxon>Gilvimarinus</taxon>
    </lineage>
</organism>
<evidence type="ECO:0000256" key="5">
    <source>
        <dbReference type="SAM" id="Coils"/>
    </source>
</evidence>
<feature type="compositionally biased region" description="Basic and acidic residues" evidence="6">
    <location>
        <begin position="493"/>
        <end position="502"/>
    </location>
</feature>
<keyword evidence="9" id="KW-1185">Reference proteome</keyword>
<dbReference type="InterPro" id="IPR003798">
    <property type="entry name" value="DNA_recombination_RmuC"/>
</dbReference>
<evidence type="ECO:0000256" key="1">
    <source>
        <dbReference type="ARBA" id="ARBA00003416"/>
    </source>
</evidence>
<dbReference type="EMBL" id="JAMFTH010000001">
    <property type="protein sequence ID" value="MCP8898392.1"/>
    <property type="molecule type" value="Genomic_DNA"/>
</dbReference>
<keyword evidence="4" id="KW-0233">DNA recombination</keyword>
<comment type="function">
    <text evidence="1">Involved in DNA recombination.</text>
</comment>
<accession>A0A9X2KSR2</accession>
<reference evidence="8" key="1">
    <citation type="submission" date="2022-05" db="EMBL/GenBank/DDBJ databases">
        <authorList>
            <person name="Sun H.-N."/>
        </authorList>
    </citation>
    <scope>NUCLEOTIDE SEQUENCE</scope>
    <source>
        <strain evidence="8">HB14</strain>
    </source>
</reference>
<dbReference type="GO" id="GO:0006310">
    <property type="term" value="P:DNA recombination"/>
    <property type="evidence" value="ECO:0007669"/>
    <property type="project" value="UniProtKB-KW"/>
</dbReference>
<comment type="caution">
    <text evidence="8">The sequence shown here is derived from an EMBL/GenBank/DDBJ whole genome shotgun (WGS) entry which is preliminary data.</text>
</comment>
<evidence type="ECO:0000256" key="3">
    <source>
        <dbReference type="ARBA" id="ARBA00023054"/>
    </source>
</evidence>
<dbReference type="PANTHER" id="PTHR30563">
    <property type="entry name" value="DNA RECOMBINATION PROTEIN RMUC"/>
    <property type="match status" value="1"/>
</dbReference>
<proteinExistence type="inferred from homology"/>
<sequence length="502" mass="57074">MIDSLYSASQLWLAGVGLLGLLIGGLVTLGWVRSRIRTLESTISELNHAKAMQESQAESELGYMRDSTAELRQTIAEQEREIERLRSSLAEQQALNSGLKERLTHFDDLERDYREQERRIIELSEQRSQLQTQLEAEREKLQAQAELLQQTRSELKHEFELMANKIFEQKSAQFTTASQSMLEGTLSPFKTQLSDFRKKVEDVYEKENAERSRLSGQIVELQKQAHKIGEDAVNLAQALKGNSKAQGGWGEVVLERLLEQSGLQKGREYETQLSFTTETGNRRMPDVVVRLPEGKDIVIDAKVSLTDYERFCSSDTDAERERYLQAHIQSIRSHIKGLSAKDYENLPGLRALDFVFIFIPIEAAFMLALQHDTTLYKEAYDKQIILASPTTLLAILRTVENIWRYEKQNRNAERIAKDAGALHDQFVGVLESLDHLGTQLDKTQAAYEKTHKRLQSGRGNLIRRVDAIRKLGAKTKKTIDPALLPEDDLGLEDNSKGDTDNE</sequence>
<dbReference type="Pfam" id="PF02646">
    <property type="entry name" value="RmuC"/>
    <property type="match status" value="1"/>
</dbReference>
<feature type="coiled-coil region" evidence="5">
    <location>
        <begin position="36"/>
        <end position="158"/>
    </location>
</feature>
<evidence type="ECO:0000256" key="6">
    <source>
        <dbReference type="SAM" id="MobiDB-lite"/>
    </source>
</evidence>
<feature type="transmembrane region" description="Helical" evidence="7">
    <location>
        <begin position="12"/>
        <end position="32"/>
    </location>
</feature>
<keyword evidence="3 5" id="KW-0175">Coiled coil</keyword>
<protein>
    <submittedName>
        <fullName evidence="8">DNA recombination protein RmuC</fullName>
    </submittedName>
</protein>
<dbReference type="RefSeq" id="WP_253966671.1">
    <property type="nucleotide sequence ID" value="NZ_JAMFTH010000001.1"/>
</dbReference>
<evidence type="ECO:0000313" key="8">
    <source>
        <dbReference type="EMBL" id="MCP8898392.1"/>
    </source>
</evidence>